<feature type="domain" description="GST N-terminal" evidence="1">
    <location>
        <begin position="7"/>
        <end position="98"/>
    </location>
</feature>
<comment type="caution">
    <text evidence="2">The sequence shown here is derived from an EMBL/GenBank/DDBJ whole genome shotgun (WGS) entry which is preliminary data.</text>
</comment>
<dbReference type="Pfam" id="PF22041">
    <property type="entry name" value="GST_C_7"/>
    <property type="match status" value="1"/>
</dbReference>
<evidence type="ECO:0000313" key="3">
    <source>
        <dbReference type="Proteomes" id="UP001383192"/>
    </source>
</evidence>
<dbReference type="Gene3D" id="1.20.1050.10">
    <property type="match status" value="1"/>
</dbReference>
<dbReference type="InterPro" id="IPR036249">
    <property type="entry name" value="Thioredoxin-like_sf"/>
</dbReference>
<gene>
    <name evidence="2" type="ORF">VNI00_010513</name>
</gene>
<keyword evidence="3" id="KW-1185">Reference proteome</keyword>
<dbReference type="InterPro" id="IPR054416">
    <property type="entry name" value="GST_UstS-like_C"/>
</dbReference>
<dbReference type="Gene3D" id="3.40.30.10">
    <property type="entry name" value="Glutaredoxin"/>
    <property type="match status" value="1"/>
</dbReference>
<protein>
    <recommendedName>
        <fullName evidence="1">GST N-terminal domain-containing protein</fullName>
    </recommendedName>
</protein>
<evidence type="ECO:0000259" key="1">
    <source>
        <dbReference type="PROSITE" id="PS50404"/>
    </source>
</evidence>
<dbReference type="GO" id="GO:0004364">
    <property type="term" value="F:glutathione transferase activity"/>
    <property type="evidence" value="ECO:0007669"/>
    <property type="project" value="TreeGrafter"/>
</dbReference>
<sequence length="233" mass="25747">MITLYDLGPSTTGGGYSHNVRRIVYALKYKKIPFTISLVDFLTLEPTAKSVGASPTSKKANGDPQYTVPFIRDSTTGKVVSDSLVIAEYLDETYPDTPRVVPPGTRALQAAYSDWAVDKLFQILPFLEPRMHDIGSPEVKESYKALYGVPTRPPDEEKAAVWDKVQQAFDSVKAGHGEVYVTGDKPIFADFALAGLLWEISLGIGNDSEEWKEIAGWQDGRLGRLLESVEKYV</sequence>
<reference evidence="2 3" key="1">
    <citation type="submission" date="2024-01" db="EMBL/GenBank/DDBJ databases">
        <title>A draft genome for a cacao thread blight-causing isolate of Paramarasmius palmivorus.</title>
        <authorList>
            <person name="Baruah I.K."/>
            <person name="Bukari Y."/>
            <person name="Amoako-Attah I."/>
            <person name="Meinhardt L.W."/>
            <person name="Bailey B.A."/>
            <person name="Cohen S.P."/>
        </authorList>
    </citation>
    <scope>NUCLEOTIDE SEQUENCE [LARGE SCALE GENOMIC DNA]</scope>
    <source>
        <strain evidence="2 3">GH-12</strain>
    </source>
</reference>
<dbReference type="AlphaFoldDB" id="A0AAW0CKR9"/>
<dbReference type="PANTHER" id="PTHR42673:SF21">
    <property type="entry name" value="GLUTATHIONE S-TRANSFERASE YFCF"/>
    <property type="match status" value="1"/>
</dbReference>
<dbReference type="GO" id="GO:0016034">
    <property type="term" value="F:maleylacetoacetate isomerase activity"/>
    <property type="evidence" value="ECO:0007669"/>
    <property type="project" value="TreeGrafter"/>
</dbReference>
<dbReference type="PANTHER" id="PTHR42673">
    <property type="entry name" value="MALEYLACETOACETATE ISOMERASE"/>
    <property type="match status" value="1"/>
</dbReference>
<accession>A0AAW0CKR9</accession>
<organism evidence="2 3">
    <name type="scientific">Paramarasmius palmivorus</name>
    <dbReference type="NCBI Taxonomy" id="297713"/>
    <lineage>
        <taxon>Eukaryota</taxon>
        <taxon>Fungi</taxon>
        <taxon>Dikarya</taxon>
        <taxon>Basidiomycota</taxon>
        <taxon>Agaricomycotina</taxon>
        <taxon>Agaricomycetes</taxon>
        <taxon>Agaricomycetidae</taxon>
        <taxon>Agaricales</taxon>
        <taxon>Marasmiineae</taxon>
        <taxon>Marasmiaceae</taxon>
        <taxon>Paramarasmius</taxon>
    </lineage>
</organism>
<dbReference type="SUPFAM" id="SSF52833">
    <property type="entry name" value="Thioredoxin-like"/>
    <property type="match status" value="1"/>
</dbReference>
<dbReference type="GO" id="GO:0006749">
    <property type="term" value="P:glutathione metabolic process"/>
    <property type="evidence" value="ECO:0007669"/>
    <property type="project" value="TreeGrafter"/>
</dbReference>
<name>A0AAW0CKR9_9AGAR</name>
<dbReference type="EMBL" id="JAYKXP010000042">
    <property type="protein sequence ID" value="KAK7038881.1"/>
    <property type="molecule type" value="Genomic_DNA"/>
</dbReference>
<dbReference type="PROSITE" id="PS50404">
    <property type="entry name" value="GST_NTER"/>
    <property type="match status" value="1"/>
</dbReference>
<evidence type="ECO:0000313" key="2">
    <source>
        <dbReference type="EMBL" id="KAK7038881.1"/>
    </source>
</evidence>
<proteinExistence type="predicted"/>
<dbReference type="Proteomes" id="UP001383192">
    <property type="component" value="Unassembled WGS sequence"/>
</dbReference>
<dbReference type="InterPro" id="IPR004045">
    <property type="entry name" value="Glutathione_S-Trfase_N"/>
</dbReference>
<dbReference type="Pfam" id="PF13409">
    <property type="entry name" value="GST_N_2"/>
    <property type="match status" value="1"/>
</dbReference>
<dbReference type="GO" id="GO:0006559">
    <property type="term" value="P:L-phenylalanine catabolic process"/>
    <property type="evidence" value="ECO:0007669"/>
    <property type="project" value="TreeGrafter"/>
</dbReference>